<organism evidence="2 3">
    <name type="scientific">Caenorhabditis briggsae</name>
    <dbReference type="NCBI Taxonomy" id="6238"/>
    <lineage>
        <taxon>Eukaryota</taxon>
        <taxon>Metazoa</taxon>
        <taxon>Ecdysozoa</taxon>
        <taxon>Nematoda</taxon>
        <taxon>Chromadorea</taxon>
        <taxon>Rhabditida</taxon>
        <taxon>Rhabditina</taxon>
        <taxon>Rhabditomorpha</taxon>
        <taxon>Rhabditoidea</taxon>
        <taxon>Rhabditidae</taxon>
        <taxon>Peloderinae</taxon>
        <taxon>Caenorhabditis</taxon>
    </lineage>
</organism>
<gene>
    <name evidence="2" type="ORF">L5515_009198</name>
</gene>
<feature type="compositionally biased region" description="Polar residues" evidence="1">
    <location>
        <begin position="12"/>
        <end position="43"/>
    </location>
</feature>
<evidence type="ECO:0000313" key="3">
    <source>
        <dbReference type="Proteomes" id="UP000829354"/>
    </source>
</evidence>
<reference evidence="2 3" key="1">
    <citation type="submission" date="2022-04" db="EMBL/GenBank/DDBJ databases">
        <title>Chromosome-level reference genomes for two strains of Caenorhabditis briggsae: an improved platform for comparative genomics.</title>
        <authorList>
            <person name="Stevens L."/>
            <person name="Andersen E."/>
        </authorList>
    </citation>
    <scope>NUCLEOTIDE SEQUENCE [LARGE SCALE GENOMIC DNA]</scope>
    <source>
        <strain evidence="2">VX34</strain>
        <tissue evidence="2">Whole-organism</tissue>
    </source>
</reference>
<dbReference type="Proteomes" id="UP000829354">
    <property type="component" value="Chromosome V"/>
</dbReference>
<evidence type="ECO:0000313" key="2">
    <source>
        <dbReference type="EMBL" id="UMM37443.1"/>
    </source>
</evidence>
<evidence type="ECO:0000256" key="1">
    <source>
        <dbReference type="SAM" id="MobiDB-lite"/>
    </source>
</evidence>
<dbReference type="EMBL" id="CP092624">
    <property type="protein sequence ID" value="UMM37443.1"/>
    <property type="molecule type" value="Genomic_DNA"/>
</dbReference>
<name>A0AAE9F964_CAEBR</name>
<feature type="region of interest" description="Disordered" evidence="1">
    <location>
        <begin position="1"/>
        <end position="58"/>
    </location>
</feature>
<accession>A0AAE9F964</accession>
<proteinExistence type="predicted"/>
<feature type="region of interest" description="Disordered" evidence="1">
    <location>
        <begin position="239"/>
        <end position="268"/>
    </location>
</feature>
<dbReference type="AlphaFoldDB" id="A0AAE9F964"/>
<feature type="compositionally biased region" description="Basic residues" evidence="1">
    <location>
        <begin position="249"/>
        <end position="260"/>
    </location>
</feature>
<protein>
    <submittedName>
        <fullName evidence="2">Uncharacterized protein</fullName>
    </submittedName>
</protein>
<keyword evidence="3" id="KW-1185">Reference proteome</keyword>
<sequence length="376" mass="41670">MAIKGEGLEGINQYQGTSPLRSLQSPTQLLPPTMSTSNGVSKSNKAKPTITGSSGVATHEAPTDAIMEDVSAQSGPLLAPTKAITQLLLIVLNKKSSTRRTSQRSYQSSSMLTMRSVLSWKKSLESKVISKTNRITSKPIRATSTINSDALRRIKRKLSVCSTLENDPSITIEAPEPKNIKLACLLCANEHMTTQCDVFKTVPERYMQIGMNNLCSYCLHLNHLSTKCSKKTRLCHPTAPVNTNDRQSSKKRYNRSKSRHSTMSTDSVWSDGGSTGLWTNLGPPKRQFTAQAKKARNLIKEVWEILQKETHPDFLTITKDCYNQLQGCLRAMINADSEALSIINNHSALSSTPEIRTKNLQALIDHLKERDLCCPR</sequence>